<evidence type="ECO:0000313" key="5">
    <source>
        <dbReference type="EMBL" id="WXB77449.1"/>
    </source>
</evidence>
<evidence type="ECO:0000256" key="2">
    <source>
        <dbReference type="ARBA" id="ARBA00023125"/>
    </source>
</evidence>
<dbReference type="SUPFAM" id="SSF46785">
    <property type="entry name" value="Winged helix' DNA-binding domain"/>
    <property type="match status" value="1"/>
</dbReference>
<evidence type="ECO:0000313" key="6">
    <source>
        <dbReference type="Proteomes" id="UP001382727"/>
    </source>
</evidence>
<dbReference type="PANTHER" id="PTHR38465:SF2">
    <property type="entry name" value="HTH-TYPE TRANSCRIPTIONAL REGULATOR MMPR5"/>
    <property type="match status" value="1"/>
</dbReference>
<keyword evidence="6" id="KW-1185">Reference proteome</keyword>
<accession>A0ABZ2MK55</accession>
<keyword evidence="1" id="KW-0805">Transcription regulation</keyword>
<evidence type="ECO:0000256" key="3">
    <source>
        <dbReference type="ARBA" id="ARBA00023163"/>
    </source>
</evidence>
<sequence>MKTDNEAESRPLPPGDSRFVEDMGISLEGMGLPRVAGRLLGWLLICDPPEQSAGHLAEALRASTGSISTNARLLDRHGLIERVGISGDRRAHYRIRDDAWISMMHEQLVLMRQWRGLAQEGLALLSDRPAAQRRRLTEMSTFLTYMDQEMTAATRRYREEKETNDE</sequence>
<dbReference type="InterPro" id="IPR052362">
    <property type="entry name" value="HTH-GbsR_regulator"/>
</dbReference>
<dbReference type="InterPro" id="IPR036390">
    <property type="entry name" value="WH_DNA-bd_sf"/>
</dbReference>
<keyword evidence="2" id="KW-0238">DNA-binding</keyword>
<dbReference type="RefSeq" id="WP_338751354.1">
    <property type="nucleotide sequence ID" value="NZ_CP144913.1"/>
</dbReference>
<evidence type="ECO:0000256" key="1">
    <source>
        <dbReference type="ARBA" id="ARBA00023015"/>
    </source>
</evidence>
<feature type="domain" description="HTH marR-type" evidence="4">
    <location>
        <begin position="31"/>
        <end position="91"/>
    </location>
</feature>
<organism evidence="5 6">
    <name type="scientific">Janibacter alittae</name>
    <dbReference type="NCBI Taxonomy" id="3115209"/>
    <lineage>
        <taxon>Bacteria</taxon>
        <taxon>Bacillati</taxon>
        <taxon>Actinomycetota</taxon>
        <taxon>Actinomycetes</taxon>
        <taxon>Micrococcales</taxon>
        <taxon>Intrasporangiaceae</taxon>
        <taxon>Janibacter</taxon>
    </lineage>
</organism>
<dbReference type="Proteomes" id="UP001382727">
    <property type="component" value="Chromosome"/>
</dbReference>
<gene>
    <name evidence="5" type="ORF">V1351_05115</name>
</gene>
<dbReference type="InterPro" id="IPR000835">
    <property type="entry name" value="HTH_MarR-typ"/>
</dbReference>
<dbReference type="Pfam" id="PF12802">
    <property type="entry name" value="MarR_2"/>
    <property type="match status" value="1"/>
</dbReference>
<dbReference type="PANTHER" id="PTHR38465">
    <property type="entry name" value="HTH-TYPE TRANSCRIPTIONAL REGULATOR MJ1563-RELATED"/>
    <property type="match status" value="1"/>
</dbReference>
<dbReference type="Gene3D" id="1.10.10.10">
    <property type="entry name" value="Winged helix-like DNA-binding domain superfamily/Winged helix DNA-binding domain"/>
    <property type="match status" value="1"/>
</dbReference>
<dbReference type="InterPro" id="IPR036388">
    <property type="entry name" value="WH-like_DNA-bd_sf"/>
</dbReference>
<name>A0ABZ2MK55_9MICO</name>
<protein>
    <submittedName>
        <fullName evidence="5">MarR family transcriptional regulator</fullName>
    </submittedName>
</protein>
<keyword evidence="3" id="KW-0804">Transcription</keyword>
<reference evidence="5 6" key="1">
    <citation type="submission" date="2024-02" db="EMBL/GenBank/DDBJ databases">
        <title>Janibacter sp. nov., isolated from gut of marine sandworm.</title>
        <authorList>
            <person name="Kim B."/>
            <person name="Jun M.O."/>
            <person name="Shin N.-R."/>
        </authorList>
    </citation>
    <scope>NUCLEOTIDE SEQUENCE [LARGE SCALE GENOMIC DNA]</scope>
    <source>
        <strain evidence="5 6">A1S7</strain>
    </source>
</reference>
<dbReference type="Gene3D" id="1.10.287.160">
    <property type="entry name" value="HR1 repeat"/>
    <property type="match status" value="1"/>
</dbReference>
<proteinExistence type="predicted"/>
<evidence type="ECO:0000259" key="4">
    <source>
        <dbReference type="Pfam" id="PF12802"/>
    </source>
</evidence>
<dbReference type="EMBL" id="CP144913">
    <property type="protein sequence ID" value="WXB77449.1"/>
    <property type="molecule type" value="Genomic_DNA"/>
</dbReference>